<comment type="caution">
    <text evidence="1">The sequence shown here is derived from an EMBL/GenBank/DDBJ whole genome shotgun (WGS) entry which is preliminary data.</text>
</comment>
<evidence type="ECO:0000313" key="1">
    <source>
        <dbReference type="EMBL" id="MCW1915328.1"/>
    </source>
</evidence>
<sequence length="147" mass="16447">MPNPTICPVLTDEGEKVLAKVQRVNQRWIVHGKLRDNASAYLDHLGNTDTDRLERSCELALHMVHYQKAEILRDPKPLFYAGLFAGSSKSEIDRFLKGHPMTRAISLLQLGDRSGLADLQGPGRKLAENLAEEVRIERSKFLAAGSR</sequence>
<evidence type="ECO:0000313" key="2">
    <source>
        <dbReference type="Proteomes" id="UP001165653"/>
    </source>
</evidence>
<reference evidence="1" key="1">
    <citation type="submission" date="2022-10" db="EMBL/GenBank/DDBJ databases">
        <title>Luteolibacter sp. GHJ8, whole genome shotgun sequencing project.</title>
        <authorList>
            <person name="Zhao G."/>
            <person name="Shen L."/>
        </authorList>
    </citation>
    <scope>NUCLEOTIDE SEQUENCE</scope>
    <source>
        <strain evidence="1">GHJ8</strain>
    </source>
</reference>
<evidence type="ECO:0008006" key="3">
    <source>
        <dbReference type="Google" id="ProtNLM"/>
    </source>
</evidence>
<proteinExistence type="predicted"/>
<name>A0ABT3G663_9BACT</name>
<organism evidence="1 2">
    <name type="scientific">Luteolibacter rhizosphaerae</name>
    <dbReference type="NCBI Taxonomy" id="2989719"/>
    <lineage>
        <taxon>Bacteria</taxon>
        <taxon>Pseudomonadati</taxon>
        <taxon>Verrucomicrobiota</taxon>
        <taxon>Verrucomicrobiia</taxon>
        <taxon>Verrucomicrobiales</taxon>
        <taxon>Verrucomicrobiaceae</taxon>
        <taxon>Luteolibacter</taxon>
    </lineage>
</organism>
<dbReference type="Proteomes" id="UP001165653">
    <property type="component" value="Unassembled WGS sequence"/>
</dbReference>
<gene>
    <name evidence="1" type="ORF">OJ996_17210</name>
</gene>
<dbReference type="RefSeq" id="WP_264514877.1">
    <property type="nucleotide sequence ID" value="NZ_JAPDDR010000009.1"/>
</dbReference>
<accession>A0ABT3G663</accession>
<protein>
    <recommendedName>
        <fullName evidence="3">Helix-hairpin-helix protein</fullName>
    </recommendedName>
</protein>
<keyword evidence="2" id="KW-1185">Reference proteome</keyword>
<dbReference type="EMBL" id="JAPDDR010000009">
    <property type="protein sequence ID" value="MCW1915328.1"/>
    <property type="molecule type" value="Genomic_DNA"/>
</dbReference>